<dbReference type="Proteomes" id="UP001732700">
    <property type="component" value="Chromosome 2A"/>
</dbReference>
<reference evidence="1" key="2">
    <citation type="submission" date="2025-09" db="UniProtKB">
        <authorList>
            <consortium name="EnsemblPlants"/>
        </authorList>
    </citation>
    <scope>IDENTIFICATION</scope>
</reference>
<organism evidence="1 2">
    <name type="scientific">Avena sativa</name>
    <name type="common">Oat</name>
    <dbReference type="NCBI Taxonomy" id="4498"/>
    <lineage>
        <taxon>Eukaryota</taxon>
        <taxon>Viridiplantae</taxon>
        <taxon>Streptophyta</taxon>
        <taxon>Embryophyta</taxon>
        <taxon>Tracheophyta</taxon>
        <taxon>Spermatophyta</taxon>
        <taxon>Magnoliopsida</taxon>
        <taxon>Liliopsida</taxon>
        <taxon>Poales</taxon>
        <taxon>Poaceae</taxon>
        <taxon>BOP clade</taxon>
        <taxon>Pooideae</taxon>
        <taxon>Poodae</taxon>
        <taxon>Poeae</taxon>
        <taxon>Poeae Chloroplast Group 1 (Aveneae type)</taxon>
        <taxon>Aveninae</taxon>
        <taxon>Avena</taxon>
    </lineage>
</organism>
<keyword evidence="2" id="KW-1185">Reference proteome</keyword>
<evidence type="ECO:0000313" key="2">
    <source>
        <dbReference type="Proteomes" id="UP001732700"/>
    </source>
</evidence>
<protein>
    <submittedName>
        <fullName evidence="1">Uncharacterized protein</fullName>
    </submittedName>
</protein>
<evidence type="ECO:0000313" key="1">
    <source>
        <dbReference type="EnsemblPlants" id="AVESA.00010b.r2.2AG0255510.1.CDS"/>
    </source>
</evidence>
<name>A0ACD5UJ29_AVESA</name>
<sequence length="99" mass="10922">MDKNKNPFHTSILLSVLLLVCFASHAQCRAIEGMKSNKINLPNGLCARRSCLEIPVCFCCLVETRCYRAVEDCIVDCRQSSALDTSAAMSRAMLPSHVT</sequence>
<accession>A0ACD5UJ29</accession>
<reference evidence="1" key="1">
    <citation type="submission" date="2021-05" db="EMBL/GenBank/DDBJ databases">
        <authorList>
            <person name="Scholz U."/>
            <person name="Mascher M."/>
            <person name="Fiebig A."/>
        </authorList>
    </citation>
    <scope>NUCLEOTIDE SEQUENCE [LARGE SCALE GENOMIC DNA]</scope>
</reference>
<proteinExistence type="predicted"/>
<dbReference type="EnsemblPlants" id="AVESA.00010b.r2.2AG0255510.1">
    <property type="protein sequence ID" value="AVESA.00010b.r2.2AG0255510.1.CDS"/>
    <property type="gene ID" value="AVESA.00010b.r2.2AG0255510"/>
</dbReference>